<dbReference type="EMBL" id="JABFUB010000006">
    <property type="protein sequence ID" value="MCG6661745.1"/>
    <property type="molecule type" value="Genomic_DNA"/>
</dbReference>
<dbReference type="Pfam" id="PF13807">
    <property type="entry name" value="GNVR"/>
    <property type="match status" value="1"/>
</dbReference>
<evidence type="ECO:0000313" key="21">
    <source>
        <dbReference type="Proteomes" id="UP000518091"/>
    </source>
</evidence>
<keyword evidence="5 19" id="KW-0808">Transferase</keyword>
<evidence type="ECO:0000256" key="5">
    <source>
        <dbReference type="ARBA" id="ARBA00022679"/>
    </source>
</evidence>
<dbReference type="RefSeq" id="WP_181514169.1">
    <property type="nucleotide sequence ID" value="NZ_JABFUB010000006.1"/>
</dbReference>
<proteinExistence type="inferred from homology"/>
<evidence type="ECO:0000256" key="10">
    <source>
        <dbReference type="ARBA" id="ARBA00022989"/>
    </source>
</evidence>
<evidence type="ECO:0000313" key="22">
    <source>
        <dbReference type="Proteomes" id="UP000814353"/>
    </source>
</evidence>
<evidence type="ECO:0000313" key="20">
    <source>
        <dbReference type="EMBL" id="MCG6661745.1"/>
    </source>
</evidence>
<dbReference type="EC" id="2.7.10.2" evidence="19"/>
<keyword evidence="14" id="KW-0175">Coiled coil</keyword>
<evidence type="ECO:0000256" key="14">
    <source>
        <dbReference type="SAM" id="Coils"/>
    </source>
</evidence>
<evidence type="ECO:0000256" key="4">
    <source>
        <dbReference type="ARBA" id="ARBA00022519"/>
    </source>
</evidence>
<feature type="domain" description="AAA" evidence="17">
    <location>
        <begin position="575"/>
        <end position="687"/>
    </location>
</feature>
<keyword evidence="11 15" id="KW-0472">Membrane</keyword>
<comment type="catalytic activity">
    <reaction evidence="13">
        <text>L-tyrosyl-[protein] + ATP = O-phospho-L-tyrosyl-[protein] + ADP + H(+)</text>
        <dbReference type="Rhea" id="RHEA:10596"/>
        <dbReference type="Rhea" id="RHEA-COMP:10136"/>
        <dbReference type="Rhea" id="RHEA-COMP:20101"/>
        <dbReference type="ChEBI" id="CHEBI:15378"/>
        <dbReference type="ChEBI" id="CHEBI:30616"/>
        <dbReference type="ChEBI" id="CHEBI:46858"/>
        <dbReference type="ChEBI" id="CHEBI:61978"/>
        <dbReference type="ChEBI" id="CHEBI:456216"/>
    </reaction>
</comment>
<evidence type="ECO:0000256" key="12">
    <source>
        <dbReference type="ARBA" id="ARBA00023137"/>
    </source>
</evidence>
<dbReference type="InterPro" id="IPR003856">
    <property type="entry name" value="LPS_length_determ_N"/>
</dbReference>
<dbReference type="EMBL" id="JACEFT010000006">
    <property type="protein sequence ID" value="MBA2778683.1"/>
    <property type="molecule type" value="Genomic_DNA"/>
</dbReference>
<dbReference type="Proteomes" id="UP000814353">
    <property type="component" value="Unassembled WGS sequence"/>
</dbReference>
<evidence type="ECO:0000256" key="2">
    <source>
        <dbReference type="ARBA" id="ARBA00008883"/>
    </source>
</evidence>
<evidence type="ECO:0000256" key="6">
    <source>
        <dbReference type="ARBA" id="ARBA00022692"/>
    </source>
</evidence>
<dbReference type="InterPro" id="IPR005702">
    <property type="entry name" value="Wzc-like_C"/>
</dbReference>
<evidence type="ECO:0000256" key="8">
    <source>
        <dbReference type="ARBA" id="ARBA00022777"/>
    </source>
</evidence>
<dbReference type="NCBIfam" id="TIGR01007">
    <property type="entry name" value="eps_fam"/>
    <property type="match status" value="1"/>
</dbReference>
<dbReference type="GO" id="GO:0005524">
    <property type="term" value="F:ATP binding"/>
    <property type="evidence" value="ECO:0007669"/>
    <property type="project" value="UniProtKB-KW"/>
</dbReference>
<evidence type="ECO:0000259" key="18">
    <source>
        <dbReference type="Pfam" id="PF13807"/>
    </source>
</evidence>
<dbReference type="InterPro" id="IPR025669">
    <property type="entry name" value="AAA_dom"/>
</dbReference>
<comment type="similarity">
    <text evidence="2">Belongs to the etk/wzc family.</text>
</comment>
<sequence length="752" mass="84481">MTQMPSLPSTPPRNNDIDLRRFFGNFLQYKWWILAITLVFTAWGWGYGQLSIPIYQGDALVQIERRGTVNPLADAMGSEGDDNAMAEVRILSSRMVLGQVVDQTDIDTLVQPRRLPLIGEYVQRNGIERPNPEEHPVIGWLLSRLPFDLLAYMSFDEAVWGHEWIQVTELDTDDRYRNTPITLRVASPLQYRLYLGEELLGEGMVGRLEAFMDGALSVRVGEIRAPARSEFALTKLSRTAAIGSLRSRLEVIPDGGRSGSTGIITLLLRGEDRAEIDSSLNAITRTFLMQNVERQSEEADKRLRFLEEQAPSMRETLTGAENRLNEYRVQAGSVDLSSESSSLVSRLIELEERLNELEVSQEEMSMRYTRHHPAYQSLMRQRTRLLEERERLNARIDEMPGSQQEIIRLTRDVEVAQSIYVSMLNRAQELQVSRAGIVGNIRIIDNAHVGGGPIFPNRKLMLLLYSFLGVLLGVAFAVVRGLMSRGIETSQQLEEAGLPVYATIPQSDSQQKLVRRIHNRRRKYKKNVIYGTLATANPTDGAVEALRSLRTSLHFAMVEAKSNSIMITGPTMELGKSFTTINLAATCAQGSQRVLVIDADMRKGHIHDAFKGSPELGLSELLSGQVECQDAVRHTHIEGLEYISRGKVPPNPSELLMQKRFSSLIDELSAKYDLVIIDTPPILAVTDATIVGKVVGTSLMITRFQVTTQKEVEAALRKLETAGVRVRGAILNGIERRLAKQYGYQYYSYSYR</sequence>
<dbReference type="GO" id="GO:0004715">
    <property type="term" value="F:non-membrane spanning protein tyrosine kinase activity"/>
    <property type="evidence" value="ECO:0007669"/>
    <property type="project" value="UniProtKB-EC"/>
</dbReference>
<dbReference type="InterPro" id="IPR050445">
    <property type="entry name" value="Bact_polysacc_biosynth/exp"/>
</dbReference>
<dbReference type="Proteomes" id="UP000518091">
    <property type="component" value="Unassembled WGS sequence"/>
</dbReference>
<feature type="coiled-coil region" evidence="14">
    <location>
        <begin position="289"/>
        <end position="395"/>
    </location>
</feature>
<evidence type="ECO:0000256" key="9">
    <source>
        <dbReference type="ARBA" id="ARBA00022840"/>
    </source>
</evidence>
<evidence type="ECO:0000256" key="3">
    <source>
        <dbReference type="ARBA" id="ARBA00022475"/>
    </source>
</evidence>
<comment type="caution">
    <text evidence="19">The sequence shown here is derived from an EMBL/GenBank/DDBJ whole genome shotgun (WGS) entry which is preliminary data.</text>
</comment>
<reference evidence="20 22" key="1">
    <citation type="submission" date="2020-05" db="EMBL/GenBank/DDBJ databases">
        <title>Comparative genomic analysis of denitrifying bacteria from Halomonas genus.</title>
        <authorList>
            <person name="Wang L."/>
            <person name="Shao Z."/>
        </authorList>
    </citation>
    <scope>NUCLEOTIDE SEQUENCE [LARGE SCALE GENOMIC DNA]</scope>
    <source>
        <strain evidence="20 22">DSM 17331</strain>
    </source>
</reference>
<dbReference type="PANTHER" id="PTHR32309:SF32">
    <property type="entry name" value="TYROSINE-PROTEIN KINASE ETK-RELATED"/>
    <property type="match status" value="1"/>
</dbReference>
<feature type="domain" description="Tyrosine-protein kinase G-rich" evidence="18">
    <location>
        <begin position="403"/>
        <end position="480"/>
    </location>
</feature>
<dbReference type="GO" id="GO:0042802">
    <property type="term" value="F:identical protein binding"/>
    <property type="evidence" value="ECO:0007669"/>
    <property type="project" value="UniProtKB-ARBA"/>
</dbReference>
<dbReference type="InterPro" id="IPR027417">
    <property type="entry name" value="P-loop_NTPase"/>
</dbReference>
<keyword evidence="10 15" id="KW-1133">Transmembrane helix</keyword>
<keyword evidence="12" id="KW-0829">Tyrosine-protein kinase</keyword>
<dbReference type="SUPFAM" id="SSF57997">
    <property type="entry name" value="Tropomyosin"/>
    <property type="match status" value="1"/>
</dbReference>
<organism evidence="19 21">
    <name type="scientific">Billgrantia kenyensis</name>
    <dbReference type="NCBI Taxonomy" id="321266"/>
    <lineage>
        <taxon>Bacteria</taxon>
        <taxon>Pseudomonadati</taxon>
        <taxon>Pseudomonadota</taxon>
        <taxon>Gammaproteobacteria</taxon>
        <taxon>Oceanospirillales</taxon>
        <taxon>Halomonadaceae</taxon>
        <taxon>Billgrantia</taxon>
    </lineage>
</organism>
<dbReference type="FunFam" id="3.40.50.300:FF:000527">
    <property type="entry name" value="Tyrosine-protein kinase etk"/>
    <property type="match status" value="1"/>
</dbReference>
<protein>
    <submittedName>
        <fullName evidence="19">Polysaccharide biosynthesis tyrosine autokinase</fullName>
        <ecNumber evidence="19">2.7.10.2</ecNumber>
    </submittedName>
</protein>
<keyword evidence="3" id="KW-1003">Cell membrane</keyword>
<keyword evidence="6 15" id="KW-0812">Transmembrane</keyword>
<dbReference type="GO" id="GO:0005886">
    <property type="term" value="C:plasma membrane"/>
    <property type="evidence" value="ECO:0007669"/>
    <property type="project" value="UniProtKB-SubCell"/>
</dbReference>
<feature type="transmembrane region" description="Helical" evidence="15">
    <location>
        <begin position="29"/>
        <end position="47"/>
    </location>
</feature>
<keyword evidence="9" id="KW-0067">ATP-binding</keyword>
<dbReference type="SUPFAM" id="SSF52540">
    <property type="entry name" value="P-loop containing nucleoside triphosphate hydrolases"/>
    <property type="match status" value="1"/>
</dbReference>
<feature type="domain" description="Polysaccharide chain length determinant N-terminal" evidence="16">
    <location>
        <begin position="15"/>
        <end position="103"/>
    </location>
</feature>
<keyword evidence="4" id="KW-0997">Cell inner membrane</keyword>
<evidence type="ECO:0000256" key="13">
    <source>
        <dbReference type="ARBA" id="ARBA00053015"/>
    </source>
</evidence>
<evidence type="ECO:0000259" key="17">
    <source>
        <dbReference type="Pfam" id="PF13614"/>
    </source>
</evidence>
<keyword evidence="7" id="KW-0547">Nucleotide-binding</keyword>
<evidence type="ECO:0000313" key="19">
    <source>
        <dbReference type="EMBL" id="MBA2778683.1"/>
    </source>
</evidence>
<dbReference type="InterPro" id="IPR032807">
    <property type="entry name" value="GNVR"/>
</dbReference>
<keyword evidence="8 19" id="KW-0418">Kinase</keyword>
<keyword evidence="22" id="KW-1185">Reference proteome</keyword>
<evidence type="ECO:0000256" key="11">
    <source>
        <dbReference type="ARBA" id="ARBA00023136"/>
    </source>
</evidence>
<reference evidence="19 21" key="2">
    <citation type="submission" date="2020-07" db="EMBL/GenBank/DDBJ databases">
        <title>Identification of Halomonas strains.</title>
        <authorList>
            <person name="Xiao Z."/>
            <person name="Shen J."/>
        </authorList>
    </citation>
    <scope>NUCLEOTIDE SEQUENCE [LARGE SCALE GENOMIC DNA]</scope>
    <source>
        <strain evidence="19 21">DSM 17331</strain>
    </source>
</reference>
<comment type="subcellular location">
    <subcellularLocation>
        <location evidence="1">Cell inner membrane</location>
        <topology evidence="1">Multi-pass membrane protein</topology>
    </subcellularLocation>
</comment>
<dbReference type="Gene3D" id="3.40.50.300">
    <property type="entry name" value="P-loop containing nucleotide triphosphate hydrolases"/>
    <property type="match status" value="1"/>
</dbReference>
<dbReference type="PANTHER" id="PTHR32309">
    <property type="entry name" value="TYROSINE-PROTEIN KINASE"/>
    <property type="match status" value="1"/>
</dbReference>
<accession>A0A7V9W089</accession>
<evidence type="ECO:0000259" key="16">
    <source>
        <dbReference type="Pfam" id="PF02706"/>
    </source>
</evidence>
<evidence type="ECO:0000256" key="7">
    <source>
        <dbReference type="ARBA" id="ARBA00022741"/>
    </source>
</evidence>
<dbReference type="Pfam" id="PF23607">
    <property type="entry name" value="WZC_N"/>
    <property type="match status" value="1"/>
</dbReference>
<feature type="transmembrane region" description="Helical" evidence="15">
    <location>
        <begin position="462"/>
        <end position="483"/>
    </location>
</feature>
<dbReference type="Pfam" id="PF13614">
    <property type="entry name" value="AAA_31"/>
    <property type="match status" value="1"/>
</dbReference>
<dbReference type="Pfam" id="PF02706">
    <property type="entry name" value="Wzz"/>
    <property type="match status" value="1"/>
</dbReference>
<evidence type="ECO:0000256" key="1">
    <source>
        <dbReference type="ARBA" id="ARBA00004429"/>
    </source>
</evidence>
<evidence type="ECO:0000256" key="15">
    <source>
        <dbReference type="SAM" id="Phobius"/>
    </source>
</evidence>
<dbReference type="CDD" id="cd05387">
    <property type="entry name" value="BY-kinase"/>
    <property type="match status" value="1"/>
</dbReference>
<dbReference type="AlphaFoldDB" id="A0A7V9W089"/>
<gene>
    <name evidence="19" type="ORF">H1D44_07185</name>
    <name evidence="20" type="ORF">HOP48_09295</name>
</gene>
<name>A0A7V9W089_9GAMM</name>